<sequence>MSLAKAAAAGAAVLTLVAGGYGVSTLFSGGMPDYDALATSTGKYVSDYKDYFVDATKNVSWWDWVYKNRYLVDKDGKDTDGEKRPEPKTAFTSIKNGSGDTADSIQKVCSNVYSAAQDKVKAGASGDGEFEEADVWRYCTAVKKKPKTIENNADEADLYKDGESADTYGVSKKANLISITSEDNAHFWKEQTRLFFRSEGERFGANFENDRTSIFGKFWHSKKGNIKDKCKEAYILKTADSTQSPPTATKEDIFKFCSLKGSE</sequence>
<evidence type="ECO:0000313" key="2">
    <source>
        <dbReference type="EMBL" id="GCE63490.1"/>
    </source>
</evidence>
<reference evidence="2 3" key="1">
    <citation type="submission" date="2019-01" db="EMBL/GenBank/DDBJ databases">
        <title>Draft genome sequences of Candidatus Mycoplasma haemohominis SWG34-3 identified from a patient with pyrexia, anemia and liver dysfunction.</title>
        <authorList>
            <person name="Sekizuka T."/>
            <person name="Hattori N."/>
            <person name="Katano H."/>
            <person name="Takuma T."/>
            <person name="Ito T."/>
            <person name="Arai N."/>
            <person name="Yanai R."/>
            <person name="Ishii S."/>
            <person name="Miura Y."/>
            <person name="Tokunaga T."/>
            <person name="Watanabe H."/>
            <person name="Nomura N."/>
            <person name="Eguchi J."/>
            <person name="Arai T."/>
            <person name="Hasegawa H."/>
            <person name="Nakamaki T."/>
            <person name="Wakita T."/>
            <person name="Niki Y."/>
            <person name="Kuroda M."/>
        </authorList>
    </citation>
    <scope>NUCLEOTIDE SEQUENCE [LARGE SCALE GENOMIC DNA]</scope>
    <source>
        <strain evidence="2">SWG34-3</strain>
    </source>
</reference>
<feature type="compositionally biased region" description="Polar residues" evidence="1">
    <location>
        <begin position="90"/>
        <end position="101"/>
    </location>
</feature>
<feature type="region of interest" description="Disordered" evidence="1">
    <location>
        <begin position="75"/>
        <end position="101"/>
    </location>
</feature>
<evidence type="ECO:0000256" key="1">
    <source>
        <dbReference type="SAM" id="MobiDB-lite"/>
    </source>
</evidence>
<protein>
    <submittedName>
        <fullName evidence="2">Uncharacterized protein</fullName>
    </submittedName>
</protein>
<proteinExistence type="predicted"/>
<comment type="caution">
    <text evidence="2">The sequence shown here is derived from an EMBL/GenBank/DDBJ whole genome shotgun (WGS) entry which is preliminary data.</text>
</comment>
<feature type="compositionally biased region" description="Basic and acidic residues" evidence="1">
    <location>
        <begin position="75"/>
        <end position="87"/>
    </location>
</feature>
<name>A0A478FTX7_9MOLU</name>
<dbReference type="Proteomes" id="UP000324831">
    <property type="component" value="Unassembled WGS sequence"/>
</dbReference>
<dbReference type="EMBL" id="BIMN01000002">
    <property type="protein sequence ID" value="GCE63490.1"/>
    <property type="molecule type" value="Genomic_DNA"/>
</dbReference>
<evidence type="ECO:0000313" key="3">
    <source>
        <dbReference type="Proteomes" id="UP000324831"/>
    </source>
</evidence>
<organism evidence="2 3">
    <name type="scientific">Candidatus Mycoplasma haematohominis</name>
    <dbReference type="NCBI Taxonomy" id="1494318"/>
    <lineage>
        <taxon>Bacteria</taxon>
        <taxon>Bacillati</taxon>
        <taxon>Mycoplasmatota</taxon>
        <taxon>Mollicutes</taxon>
        <taxon>Mycoplasmataceae</taxon>
        <taxon>Mycoplasma</taxon>
    </lineage>
</organism>
<gene>
    <name evidence="2" type="ORF">MHSWG343_04870</name>
</gene>
<dbReference type="AlphaFoldDB" id="A0A478FTX7"/>
<accession>A0A478FTX7</accession>